<dbReference type="InterPro" id="IPR000847">
    <property type="entry name" value="LysR_HTH_N"/>
</dbReference>
<keyword evidence="4" id="KW-0804">Transcription</keyword>
<comment type="similarity">
    <text evidence="1">Belongs to the LysR transcriptional regulatory family.</text>
</comment>
<dbReference type="InterPro" id="IPR005119">
    <property type="entry name" value="LysR_subst-bd"/>
</dbReference>
<gene>
    <name evidence="6" type="ORF">KCX82_08555</name>
</gene>
<keyword evidence="7" id="KW-1185">Reference proteome</keyword>
<dbReference type="PANTHER" id="PTHR30126:SF40">
    <property type="entry name" value="HTH-TYPE TRANSCRIPTIONAL REGULATOR GLTR"/>
    <property type="match status" value="1"/>
</dbReference>
<dbReference type="SUPFAM" id="SSF46785">
    <property type="entry name" value="Winged helix' DNA-binding domain"/>
    <property type="match status" value="1"/>
</dbReference>
<protein>
    <submittedName>
        <fullName evidence="6">LysR family transcriptional regulator</fullName>
    </submittedName>
</protein>
<keyword evidence="2" id="KW-0805">Transcription regulation</keyword>
<evidence type="ECO:0000256" key="2">
    <source>
        <dbReference type="ARBA" id="ARBA00023015"/>
    </source>
</evidence>
<dbReference type="AlphaFoldDB" id="A0A8J7W2Y0"/>
<proteinExistence type="inferred from homology"/>
<evidence type="ECO:0000256" key="1">
    <source>
        <dbReference type="ARBA" id="ARBA00009437"/>
    </source>
</evidence>
<comment type="caution">
    <text evidence="6">The sequence shown here is derived from an EMBL/GenBank/DDBJ whole genome shotgun (WGS) entry which is preliminary data.</text>
</comment>
<dbReference type="GO" id="GO:0000976">
    <property type="term" value="F:transcription cis-regulatory region binding"/>
    <property type="evidence" value="ECO:0007669"/>
    <property type="project" value="TreeGrafter"/>
</dbReference>
<accession>A0A8J7W2Y0</accession>
<dbReference type="Proteomes" id="UP000675664">
    <property type="component" value="Unassembled WGS sequence"/>
</dbReference>
<reference evidence="6" key="1">
    <citation type="submission" date="2021-04" db="EMBL/GenBank/DDBJ databases">
        <title>Sinoanaerobacter chloroacetimidivorans sp. nov., an obligate anaerobic bacterium isolated from anaerobic sludge.</title>
        <authorList>
            <person name="Bao Y."/>
        </authorList>
    </citation>
    <scope>NUCLEOTIDE SEQUENCE</scope>
    <source>
        <strain evidence="6">BAD-6</strain>
    </source>
</reference>
<dbReference type="Gene3D" id="3.40.190.290">
    <property type="match status" value="1"/>
</dbReference>
<dbReference type="FunFam" id="1.10.10.10:FF:000001">
    <property type="entry name" value="LysR family transcriptional regulator"/>
    <property type="match status" value="1"/>
</dbReference>
<dbReference type="EMBL" id="JAGSND010000004">
    <property type="protein sequence ID" value="MBR0597920.1"/>
    <property type="molecule type" value="Genomic_DNA"/>
</dbReference>
<evidence type="ECO:0000259" key="5">
    <source>
        <dbReference type="PROSITE" id="PS50931"/>
    </source>
</evidence>
<dbReference type="Pfam" id="PF00126">
    <property type="entry name" value="HTH_1"/>
    <property type="match status" value="1"/>
</dbReference>
<dbReference type="PRINTS" id="PR00039">
    <property type="entry name" value="HTHLYSR"/>
</dbReference>
<dbReference type="InterPro" id="IPR036390">
    <property type="entry name" value="WH_DNA-bd_sf"/>
</dbReference>
<dbReference type="Gene3D" id="1.10.10.10">
    <property type="entry name" value="Winged helix-like DNA-binding domain superfamily/Winged helix DNA-binding domain"/>
    <property type="match status" value="1"/>
</dbReference>
<evidence type="ECO:0000313" key="6">
    <source>
        <dbReference type="EMBL" id="MBR0597920.1"/>
    </source>
</evidence>
<dbReference type="GO" id="GO:0003700">
    <property type="term" value="F:DNA-binding transcription factor activity"/>
    <property type="evidence" value="ECO:0007669"/>
    <property type="project" value="InterPro"/>
</dbReference>
<sequence length="300" mass="34600">MDIKLLEYFVKISEEKSISKVAEFYYISQPALSLQIKKLEELYGHKLFTRNIKGVDLTEAGKILLTYSKNILQLYSQSLEELNRLHNSHQSVRIDANITLATYALPCMIFHVKSLPKFKDYYLDLTFSTVNSVENNILDGISDLGYVHNAKPNPGLVHYEIGHDRLVLAASSTFDIPKKISLEELKSYHLIEAYDKFQERLPLETSMSKYGYHLQDFHIAMTLHSTESVKTALFKGFGTSFLPYSSVKKEIQEGQLKEVLVTDFQEDYPVYLVYLKENENNPRLALLIKHLKKIKNSQFC</sequence>
<keyword evidence="3" id="KW-0238">DNA-binding</keyword>
<dbReference type="PROSITE" id="PS50931">
    <property type="entry name" value="HTH_LYSR"/>
    <property type="match status" value="1"/>
</dbReference>
<dbReference type="PANTHER" id="PTHR30126">
    <property type="entry name" value="HTH-TYPE TRANSCRIPTIONAL REGULATOR"/>
    <property type="match status" value="1"/>
</dbReference>
<feature type="domain" description="HTH lysR-type" evidence="5">
    <location>
        <begin position="1"/>
        <end position="58"/>
    </location>
</feature>
<dbReference type="RefSeq" id="WP_227018045.1">
    <property type="nucleotide sequence ID" value="NZ_JAGSND010000004.1"/>
</dbReference>
<evidence type="ECO:0000256" key="3">
    <source>
        <dbReference type="ARBA" id="ARBA00023125"/>
    </source>
</evidence>
<dbReference type="SUPFAM" id="SSF53850">
    <property type="entry name" value="Periplasmic binding protein-like II"/>
    <property type="match status" value="1"/>
</dbReference>
<organism evidence="6 7">
    <name type="scientific">Sinanaerobacter chloroacetimidivorans</name>
    <dbReference type="NCBI Taxonomy" id="2818044"/>
    <lineage>
        <taxon>Bacteria</taxon>
        <taxon>Bacillati</taxon>
        <taxon>Bacillota</taxon>
        <taxon>Clostridia</taxon>
        <taxon>Peptostreptococcales</taxon>
        <taxon>Anaerovoracaceae</taxon>
        <taxon>Sinanaerobacter</taxon>
    </lineage>
</organism>
<dbReference type="InterPro" id="IPR036388">
    <property type="entry name" value="WH-like_DNA-bd_sf"/>
</dbReference>
<evidence type="ECO:0000313" key="7">
    <source>
        <dbReference type="Proteomes" id="UP000675664"/>
    </source>
</evidence>
<evidence type="ECO:0000256" key="4">
    <source>
        <dbReference type="ARBA" id="ARBA00023163"/>
    </source>
</evidence>
<reference evidence="6" key="2">
    <citation type="submission" date="2021-04" db="EMBL/GenBank/DDBJ databases">
        <authorList>
            <person name="Liu J."/>
        </authorList>
    </citation>
    <scope>NUCLEOTIDE SEQUENCE</scope>
    <source>
        <strain evidence="6">BAD-6</strain>
    </source>
</reference>
<name>A0A8J7W2Y0_9FIRM</name>
<dbReference type="Pfam" id="PF03466">
    <property type="entry name" value="LysR_substrate"/>
    <property type="match status" value="1"/>
</dbReference>